<comment type="caution">
    <text evidence="4">The sequence shown here is derived from an EMBL/GenBank/DDBJ whole genome shotgun (WGS) entry which is preliminary data.</text>
</comment>
<dbReference type="InterPro" id="IPR001304">
    <property type="entry name" value="C-type_lectin-like"/>
</dbReference>
<evidence type="ECO:0000256" key="2">
    <source>
        <dbReference type="SAM" id="SignalP"/>
    </source>
</evidence>
<dbReference type="Proteomes" id="UP001187415">
    <property type="component" value="Unassembled WGS sequence"/>
</dbReference>
<dbReference type="InterPro" id="IPR016187">
    <property type="entry name" value="CTDL_fold"/>
</dbReference>
<protein>
    <recommendedName>
        <fullName evidence="3">C-type lectin domain-containing protein</fullName>
    </recommendedName>
</protein>
<proteinExistence type="predicted"/>
<sequence>MTIAIRLCAAALCFNLCTATDRPEDLMTHVNEIFENGTHSLKEGRSRTMRDTTASKNCWPGWSKQGSRYFLYVNRAMSWADAEVYCQVSKANLASIHTPAEHTYIQELVRRQTGSYTEAWIGGTDAVKTWQWFWSDGSKFFYQDWVGGEPNNLWGMEKCIQINYSRDHRWNDLNCANRLPFICGTRPESC</sequence>
<accession>A0AA88M4W1</accession>
<dbReference type="Gene3D" id="3.10.100.10">
    <property type="entry name" value="Mannose-Binding Protein A, subunit A"/>
    <property type="match status" value="1"/>
</dbReference>
<evidence type="ECO:0000259" key="3">
    <source>
        <dbReference type="PROSITE" id="PS50041"/>
    </source>
</evidence>
<dbReference type="CDD" id="cd00037">
    <property type="entry name" value="CLECT"/>
    <property type="match status" value="1"/>
</dbReference>
<dbReference type="SMART" id="SM00034">
    <property type="entry name" value="CLECT"/>
    <property type="match status" value="1"/>
</dbReference>
<keyword evidence="1" id="KW-1015">Disulfide bond</keyword>
<keyword evidence="5" id="KW-1185">Reference proteome</keyword>
<dbReference type="InterPro" id="IPR016186">
    <property type="entry name" value="C-type_lectin-like/link_sf"/>
</dbReference>
<keyword evidence="2" id="KW-0732">Signal</keyword>
<dbReference type="PROSITE" id="PS00615">
    <property type="entry name" value="C_TYPE_LECTIN_1"/>
    <property type="match status" value="1"/>
</dbReference>
<organism evidence="4 5">
    <name type="scientific">Channa striata</name>
    <name type="common">Snakehead murrel</name>
    <name type="synonym">Ophicephalus striatus</name>
    <dbReference type="NCBI Taxonomy" id="64152"/>
    <lineage>
        <taxon>Eukaryota</taxon>
        <taxon>Metazoa</taxon>
        <taxon>Chordata</taxon>
        <taxon>Craniata</taxon>
        <taxon>Vertebrata</taxon>
        <taxon>Euteleostomi</taxon>
        <taxon>Actinopterygii</taxon>
        <taxon>Neopterygii</taxon>
        <taxon>Teleostei</taxon>
        <taxon>Neoteleostei</taxon>
        <taxon>Acanthomorphata</taxon>
        <taxon>Anabantaria</taxon>
        <taxon>Anabantiformes</taxon>
        <taxon>Channoidei</taxon>
        <taxon>Channidae</taxon>
        <taxon>Channa</taxon>
    </lineage>
</organism>
<reference evidence="4" key="1">
    <citation type="submission" date="2023-07" db="EMBL/GenBank/DDBJ databases">
        <title>Chromosome-level Genome Assembly of Striped Snakehead (Channa striata).</title>
        <authorList>
            <person name="Liu H."/>
        </authorList>
    </citation>
    <scope>NUCLEOTIDE SEQUENCE</scope>
    <source>
        <strain evidence="4">Gz</strain>
        <tissue evidence="4">Muscle</tissue>
    </source>
</reference>
<evidence type="ECO:0000256" key="1">
    <source>
        <dbReference type="ARBA" id="ARBA00023157"/>
    </source>
</evidence>
<name>A0AA88M4W1_CHASR</name>
<dbReference type="Pfam" id="PF00059">
    <property type="entry name" value="Lectin_C"/>
    <property type="match status" value="1"/>
</dbReference>
<dbReference type="PANTHER" id="PTHR22803">
    <property type="entry name" value="MANNOSE, PHOSPHOLIPASE, LECTIN RECEPTOR RELATED"/>
    <property type="match status" value="1"/>
</dbReference>
<feature type="chain" id="PRO_5041653899" description="C-type lectin domain-containing protein" evidence="2">
    <location>
        <begin position="20"/>
        <end position="190"/>
    </location>
</feature>
<evidence type="ECO:0000313" key="5">
    <source>
        <dbReference type="Proteomes" id="UP001187415"/>
    </source>
</evidence>
<evidence type="ECO:0000313" key="4">
    <source>
        <dbReference type="EMBL" id="KAK2830740.1"/>
    </source>
</evidence>
<feature type="signal peptide" evidence="2">
    <location>
        <begin position="1"/>
        <end position="19"/>
    </location>
</feature>
<dbReference type="EMBL" id="JAUPFM010000014">
    <property type="protein sequence ID" value="KAK2830740.1"/>
    <property type="molecule type" value="Genomic_DNA"/>
</dbReference>
<gene>
    <name evidence="4" type="ORF">Q5P01_018671</name>
</gene>
<dbReference type="InterPro" id="IPR050111">
    <property type="entry name" value="C-type_lectin/snaclec_domain"/>
</dbReference>
<dbReference type="InterPro" id="IPR018378">
    <property type="entry name" value="C-type_lectin_CS"/>
</dbReference>
<dbReference type="SUPFAM" id="SSF56436">
    <property type="entry name" value="C-type lectin-like"/>
    <property type="match status" value="1"/>
</dbReference>
<dbReference type="AlphaFoldDB" id="A0AA88M4W1"/>
<dbReference type="PROSITE" id="PS50041">
    <property type="entry name" value="C_TYPE_LECTIN_2"/>
    <property type="match status" value="1"/>
</dbReference>
<feature type="domain" description="C-type lectin" evidence="3">
    <location>
        <begin position="64"/>
        <end position="184"/>
    </location>
</feature>